<dbReference type="EMBL" id="NKCK01000115">
    <property type="protein sequence ID" value="RSL98474.1"/>
    <property type="molecule type" value="Genomic_DNA"/>
</dbReference>
<evidence type="ECO:0000313" key="3">
    <source>
        <dbReference type="Proteomes" id="UP000287144"/>
    </source>
</evidence>
<sequence length="659" mass="73467">MQKSASFPAAISSRVANLLRGSQSDTRNSESSDNVNMLSSTFKAAKADLRKRLNLSKDKSSTRLNELQPLASSEESISRKPTKRSLLKVLFDTKSGRKLHKRTRSDPTAQSGATSEVPELQLTLQPSTDARVFSVGTNRALDAVFDATTSSDEYYTCLSDSCDSLYNIDEWSISDHGTNAGSEVPSAKVTETDNDFDDNVLTSNDAANSNSPSDIVQESSSDANNDMGTNDSNIHGRFSQPLSLNQVNRVISKVVKGQTKKNLILRSIKELRRNRQTLSGPSTSRKTQNSTRHLFYAGTKAITAAPVVDDSDNAVHATERQSHENAQYLLNTPVDDDQFHQLSTHESIVNDDHETIHDAASEHNMVGTLHHGNNGSLEFRRPRTFVSVDICSVADEIGSVTDDIYSVTEYNHDEARHETEPDQYDFSDEKRALEPWARLSSQWGDPSIGPDEIRQGFENHLSALKSMHGSDFFKMTTGYESPTFVNQWNELAEALYHPRAREIAGYTASEVKDRFYNLANFLADSTKREEVLDRDVQQTRERINARSVQLERFMALVRQLEAQGNADAARRREEIYRQVSQLIKVTGAEGFGAKARCEAKSALYRDLLHREKALVDAVQEEARAIGLGNHTPNELEWALEQMVAGDSLEYVEDALNSCF</sequence>
<feature type="compositionally biased region" description="Polar residues" evidence="1">
    <location>
        <begin position="216"/>
        <end position="233"/>
    </location>
</feature>
<protein>
    <submittedName>
        <fullName evidence="2">Uncharacterized protein</fullName>
    </submittedName>
</protein>
<reference evidence="2 3" key="1">
    <citation type="submission" date="2017-06" db="EMBL/GenBank/DDBJ databases">
        <title>Comparative genomic analysis of Ambrosia Fusariam Clade fungi.</title>
        <authorList>
            <person name="Stajich J.E."/>
            <person name="Carrillo J."/>
            <person name="Kijimoto T."/>
            <person name="Eskalen A."/>
            <person name="O'Donnell K."/>
            <person name="Kasson M."/>
        </authorList>
    </citation>
    <scope>NUCLEOTIDE SEQUENCE [LARGE SCALE GENOMIC DNA]</scope>
    <source>
        <strain evidence="2 3">NRRL62579</strain>
    </source>
</reference>
<feature type="region of interest" description="Disordered" evidence="1">
    <location>
        <begin position="17"/>
        <end position="37"/>
    </location>
</feature>
<dbReference type="AlphaFoldDB" id="A0A428T8Z3"/>
<organism evidence="2 3">
    <name type="scientific">Fusarium oligoseptatum</name>
    <dbReference type="NCBI Taxonomy" id="2604345"/>
    <lineage>
        <taxon>Eukaryota</taxon>
        <taxon>Fungi</taxon>
        <taxon>Dikarya</taxon>
        <taxon>Ascomycota</taxon>
        <taxon>Pezizomycotina</taxon>
        <taxon>Sordariomycetes</taxon>
        <taxon>Hypocreomycetidae</taxon>
        <taxon>Hypocreales</taxon>
        <taxon>Nectriaceae</taxon>
        <taxon>Fusarium</taxon>
        <taxon>Fusarium solani species complex</taxon>
    </lineage>
</organism>
<feature type="region of interest" description="Disordered" evidence="1">
    <location>
        <begin position="175"/>
        <end position="240"/>
    </location>
</feature>
<feature type="region of interest" description="Disordered" evidence="1">
    <location>
        <begin position="97"/>
        <end position="117"/>
    </location>
</feature>
<evidence type="ECO:0000256" key="1">
    <source>
        <dbReference type="SAM" id="MobiDB-lite"/>
    </source>
</evidence>
<name>A0A428T8Z3_9HYPO</name>
<feature type="compositionally biased region" description="Polar residues" evidence="1">
    <location>
        <begin position="20"/>
        <end position="37"/>
    </location>
</feature>
<feature type="compositionally biased region" description="Low complexity" evidence="1">
    <location>
        <begin position="203"/>
        <end position="214"/>
    </location>
</feature>
<keyword evidence="3" id="KW-1185">Reference proteome</keyword>
<gene>
    <name evidence="2" type="ORF">CEP52_010319</name>
</gene>
<proteinExistence type="predicted"/>
<evidence type="ECO:0000313" key="2">
    <source>
        <dbReference type="EMBL" id="RSL98474.1"/>
    </source>
</evidence>
<accession>A0A428T8Z3</accession>
<comment type="caution">
    <text evidence="2">The sequence shown here is derived from an EMBL/GenBank/DDBJ whole genome shotgun (WGS) entry which is preliminary data.</text>
</comment>
<dbReference type="Proteomes" id="UP000287144">
    <property type="component" value="Unassembled WGS sequence"/>
</dbReference>